<feature type="domain" description="Thioredoxin" evidence="1">
    <location>
        <begin position="148"/>
        <end position="332"/>
    </location>
</feature>
<dbReference type="GO" id="GO:0030178">
    <property type="term" value="P:negative regulation of Wnt signaling pathway"/>
    <property type="evidence" value="ECO:0007669"/>
    <property type="project" value="TreeGrafter"/>
</dbReference>
<proteinExistence type="predicted"/>
<dbReference type="KEGG" id="dpa:109543894"/>
<dbReference type="Gene3D" id="3.40.30.10">
    <property type="entry name" value="Glutaredoxin"/>
    <property type="match status" value="3"/>
</dbReference>
<feature type="non-terminal residue" evidence="2">
    <location>
        <position position="1"/>
    </location>
</feature>
<reference evidence="3" key="2">
    <citation type="submission" date="2024-08" db="UniProtKB">
        <authorList>
            <consortium name="EnsemblMetazoa"/>
        </authorList>
    </citation>
    <scope>IDENTIFICATION</scope>
</reference>
<dbReference type="HOGENOM" id="CLU_019626_2_1_1"/>
<dbReference type="PROSITE" id="PS51352">
    <property type="entry name" value="THIOREDOXIN_2"/>
    <property type="match status" value="1"/>
</dbReference>
<protein>
    <recommendedName>
        <fullName evidence="1">Thioredoxin domain-containing protein</fullName>
    </recommendedName>
</protein>
<name>N6SVJ1_DENPD</name>
<dbReference type="Pfam" id="PF13905">
    <property type="entry name" value="Thioredoxin_8"/>
    <property type="match status" value="2"/>
</dbReference>
<keyword evidence="4" id="KW-1185">Reference proteome</keyword>
<sequence>MNEKTKWHDRLFGQKLMKCDSTNNSNDFNTCATLDVLKSVHITGIYFSFANISTQSDDFLKKLRDLYEKLNSGSVNGDVEKRIEVIQVVMWAHNDNYGDFELSHKESLLGLPWFAMPFSEINLKTRLSRRYRIKSGVPTLVLLDKDGSTVSVSAHERLAEDPNGTNFPWRPRPVDEVLKDVVLQAGRIYYQDHPNCIQGDIRYSDLPDGVRGFYFSAHWCPPCKAFTPHLADVYKLIRKREPNFEVIFVSSDRSADSYSLYVESMPWLSIPFQQASVRAELAQLYGIRGIPTLLLLDSNGHVITMDARSEIVEDPLAQNFPWKPRAVNILTDRFLTKLHDFPAIVLFVDSEETEIQFAESVVMPAANNYYKMNNINISAIPEDRLFSSCDQEDNFLQFLIGTDNESTDILRDLIGLDDVVPLLVAIDIPNRRFAAMDDGTEITSETVNDFVRKFQLNDLTFKGISEEGVENAENL</sequence>
<dbReference type="InterPro" id="IPR013766">
    <property type="entry name" value="Thioredoxin_domain"/>
</dbReference>
<organism evidence="2">
    <name type="scientific">Dendroctonus ponderosae</name>
    <name type="common">Mountain pine beetle</name>
    <dbReference type="NCBI Taxonomy" id="77166"/>
    <lineage>
        <taxon>Eukaryota</taxon>
        <taxon>Metazoa</taxon>
        <taxon>Ecdysozoa</taxon>
        <taxon>Arthropoda</taxon>
        <taxon>Hexapoda</taxon>
        <taxon>Insecta</taxon>
        <taxon>Pterygota</taxon>
        <taxon>Neoptera</taxon>
        <taxon>Endopterygota</taxon>
        <taxon>Coleoptera</taxon>
        <taxon>Polyphaga</taxon>
        <taxon>Cucujiformia</taxon>
        <taxon>Curculionidae</taxon>
        <taxon>Scolytinae</taxon>
        <taxon>Dendroctonus</taxon>
    </lineage>
</organism>
<evidence type="ECO:0000313" key="2">
    <source>
        <dbReference type="EMBL" id="ENN71764.1"/>
    </source>
</evidence>
<dbReference type="AlphaFoldDB" id="N6SVJ1"/>
<evidence type="ECO:0000259" key="1">
    <source>
        <dbReference type="PROSITE" id="PS51352"/>
    </source>
</evidence>
<dbReference type="Proteomes" id="UP000019118">
    <property type="component" value="Unassembled WGS sequence"/>
</dbReference>
<evidence type="ECO:0000313" key="4">
    <source>
        <dbReference type="Proteomes" id="UP000019118"/>
    </source>
</evidence>
<dbReference type="PANTHER" id="PTHR46472">
    <property type="entry name" value="NUCLEOREDOXIN"/>
    <property type="match status" value="1"/>
</dbReference>
<dbReference type="OrthoDB" id="9440957at2759"/>
<dbReference type="SUPFAM" id="SSF52833">
    <property type="entry name" value="Thioredoxin-like"/>
    <property type="match status" value="1"/>
</dbReference>
<dbReference type="GO" id="GO:0031397">
    <property type="term" value="P:negative regulation of protein ubiquitination"/>
    <property type="evidence" value="ECO:0007669"/>
    <property type="project" value="TreeGrafter"/>
</dbReference>
<dbReference type="GO" id="GO:0004791">
    <property type="term" value="F:thioredoxin-disulfide reductase (NADPH) activity"/>
    <property type="evidence" value="ECO:0007669"/>
    <property type="project" value="TreeGrafter"/>
</dbReference>
<reference evidence="2 4" key="1">
    <citation type="journal article" date="2013" name="Genome Biol.">
        <title>Draft genome of the mountain pine beetle, Dendroctonus ponderosae Hopkins, a major forest pest.</title>
        <authorList>
            <person name="Keeling C.I."/>
            <person name="Yuen M.M."/>
            <person name="Liao N.Y."/>
            <person name="Docking T.R."/>
            <person name="Chan S.K."/>
            <person name="Taylor G.A."/>
            <person name="Palmquist D.L."/>
            <person name="Jackman S.D."/>
            <person name="Nguyen A."/>
            <person name="Li M."/>
            <person name="Henderson H."/>
            <person name="Janes J.K."/>
            <person name="Zhao Y."/>
            <person name="Pandoh P."/>
            <person name="Moore R."/>
            <person name="Sperling F.A."/>
            <person name="Huber D.P."/>
            <person name="Birol I."/>
            <person name="Jones S.J."/>
            <person name="Bohlmann J."/>
        </authorList>
    </citation>
    <scope>NUCLEOTIDE SEQUENCE</scope>
</reference>
<dbReference type="InterPro" id="IPR012336">
    <property type="entry name" value="Thioredoxin-like_fold"/>
</dbReference>
<dbReference type="PANTHER" id="PTHR46472:SF1">
    <property type="entry name" value="NUCLEOREDOXIN"/>
    <property type="match status" value="1"/>
</dbReference>
<dbReference type="EMBL" id="KB741256">
    <property type="protein sequence ID" value="ENN71764.1"/>
    <property type="molecule type" value="Genomic_DNA"/>
</dbReference>
<evidence type="ECO:0000313" key="3">
    <source>
        <dbReference type="EnsemblMetazoa" id="XP_019769380.1"/>
    </source>
</evidence>
<dbReference type="EnsemblMetazoa" id="XM_019913821.1">
    <property type="protein sequence ID" value="XP_019769380.1"/>
    <property type="gene ID" value="LOC109543894"/>
</dbReference>
<dbReference type="InterPro" id="IPR036249">
    <property type="entry name" value="Thioredoxin-like_sf"/>
</dbReference>
<dbReference type="OMA" id="FYFAAHW"/>
<dbReference type="GO" id="GO:0005634">
    <property type="term" value="C:nucleus"/>
    <property type="evidence" value="ECO:0007669"/>
    <property type="project" value="TreeGrafter"/>
</dbReference>
<gene>
    <name evidence="3" type="primary">109543894</name>
    <name evidence="2" type="ORF">YQE_11584</name>
</gene>
<accession>N6SVJ1</accession>